<name>A0A2V2BKN4_9GAMM</name>
<gene>
    <name evidence="2" type="ORF">C7431_102217</name>
</gene>
<proteinExistence type="predicted"/>
<dbReference type="RefSeq" id="WP_109716649.1">
    <property type="nucleotide sequence ID" value="NZ_QGHF01000002.1"/>
</dbReference>
<dbReference type="SUPFAM" id="SSF54637">
    <property type="entry name" value="Thioesterase/thiol ester dehydrase-isomerase"/>
    <property type="match status" value="1"/>
</dbReference>
<dbReference type="InterPro" id="IPR029069">
    <property type="entry name" value="HotDog_dom_sf"/>
</dbReference>
<accession>A0A2V2BKN4</accession>
<dbReference type="InterPro" id="IPR002539">
    <property type="entry name" value="MaoC-like_dom"/>
</dbReference>
<feature type="domain" description="MaoC-like" evidence="1">
    <location>
        <begin position="6"/>
        <end position="44"/>
    </location>
</feature>
<protein>
    <submittedName>
        <fullName evidence="2">MaoC dehydratase-like protein</fullName>
    </submittedName>
</protein>
<dbReference type="Proteomes" id="UP000245981">
    <property type="component" value="Unassembled WGS sequence"/>
</dbReference>
<dbReference type="Gene3D" id="3.10.129.10">
    <property type="entry name" value="Hotdog Thioesterase"/>
    <property type="match status" value="1"/>
</dbReference>
<organism evidence="2 3">
    <name type="scientific">Pantoea allii</name>
    <dbReference type="NCBI Taxonomy" id="574096"/>
    <lineage>
        <taxon>Bacteria</taxon>
        <taxon>Pseudomonadati</taxon>
        <taxon>Pseudomonadota</taxon>
        <taxon>Gammaproteobacteria</taxon>
        <taxon>Enterobacterales</taxon>
        <taxon>Erwiniaceae</taxon>
        <taxon>Pantoea</taxon>
    </lineage>
</organism>
<sequence>MSVRYTLRDAERWAAFSGDRNPIHFDAAEARRLGLDGLCVHGMRALLDVKAGLSQALEKHTLWSDGLLFTSRLRDPVLCAIPYQLALNETHTGDRVQVSGNLVNSYTLHSSISSKLTEAKPLALSPVSQAKTLRGAALAALYRQFQAVENLPVPLWSFFDAVLFRQLVNAPETLDTVHRLLPDHHATCLGDIFSRVQVVQTHYQTHFSPWLLQTAGNALQCEPLHYAIQPTLVMGEKAAGLVLVTGIQAWRINEPLMTVTVTLKTGPLAE</sequence>
<dbReference type="STRING" id="574096.HA38_19295"/>
<dbReference type="AlphaFoldDB" id="A0A2V2BKN4"/>
<dbReference type="Pfam" id="PF01575">
    <property type="entry name" value="MaoC_dehydratas"/>
    <property type="match status" value="1"/>
</dbReference>
<reference evidence="2 3" key="1">
    <citation type="submission" date="2018-05" db="EMBL/GenBank/DDBJ databases">
        <title>Genomic Encyclopedia of Type Strains, Phase IV (KMG-V): Genome sequencing to study the core and pangenomes of soil and plant-associated prokaryotes.</title>
        <authorList>
            <person name="Whitman W."/>
        </authorList>
    </citation>
    <scope>NUCLEOTIDE SEQUENCE [LARGE SCALE GENOMIC DNA]</scope>
    <source>
        <strain evidence="2 3">PNA 200-10</strain>
    </source>
</reference>
<dbReference type="OrthoDB" id="9774179at2"/>
<comment type="caution">
    <text evidence="2">The sequence shown here is derived from an EMBL/GenBank/DDBJ whole genome shotgun (WGS) entry which is preliminary data.</text>
</comment>
<evidence type="ECO:0000313" key="3">
    <source>
        <dbReference type="Proteomes" id="UP000245981"/>
    </source>
</evidence>
<evidence type="ECO:0000313" key="2">
    <source>
        <dbReference type="EMBL" id="PWK99416.1"/>
    </source>
</evidence>
<evidence type="ECO:0000259" key="1">
    <source>
        <dbReference type="Pfam" id="PF01575"/>
    </source>
</evidence>
<dbReference type="EMBL" id="QGHF01000002">
    <property type="protein sequence ID" value="PWK99416.1"/>
    <property type="molecule type" value="Genomic_DNA"/>
</dbReference>